<dbReference type="PANTHER" id="PTHR15228:SF25">
    <property type="entry name" value="F-BAR DOMAIN-CONTAINING PROTEIN"/>
    <property type="match status" value="1"/>
</dbReference>
<keyword evidence="1" id="KW-0343">GTPase activation</keyword>
<gene>
    <name evidence="5" type="ORF">FDP41_007804</name>
</gene>
<dbReference type="PANTHER" id="PTHR15228">
    <property type="entry name" value="SPERMATHECAL PHYSIOLOGY VARIANT"/>
    <property type="match status" value="1"/>
</dbReference>
<accession>A0A6A5CEZ3</accession>
<dbReference type="CDD" id="cd00201">
    <property type="entry name" value="WW"/>
    <property type="match status" value="1"/>
</dbReference>
<proteinExistence type="predicted"/>
<dbReference type="PROSITE" id="PS01159">
    <property type="entry name" value="WW_DOMAIN_1"/>
    <property type="match status" value="1"/>
</dbReference>
<dbReference type="Gene3D" id="2.20.70.10">
    <property type="match status" value="1"/>
</dbReference>
<dbReference type="GeneID" id="68115022"/>
<reference evidence="5 6" key="1">
    <citation type="journal article" date="2019" name="Sci. Rep.">
        <title>Nanopore sequencing improves the draft genome of the human pathogenic amoeba Naegleria fowleri.</title>
        <authorList>
            <person name="Liechti N."/>
            <person name="Schurch N."/>
            <person name="Bruggmann R."/>
            <person name="Wittwer M."/>
        </authorList>
    </citation>
    <scope>NUCLEOTIDE SEQUENCE [LARGE SCALE GENOMIC DNA]</scope>
    <source>
        <strain evidence="5 6">ATCC 30894</strain>
    </source>
</reference>
<evidence type="ECO:0000313" key="5">
    <source>
        <dbReference type="EMBL" id="KAF0983889.1"/>
    </source>
</evidence>
<dbReference type="GO" id="GO:0005096">
    <property type="term" value="F:GTPase activator activity"/>
    <property type="evidence" value="ECO:0007669"/>
    <property type="project" value="UniProtKB-KW"/>
</dbReference>
<evidence type="ECO:0000259" key="3">
    <source>
        <dbReference type="PROSITE" id="PS50020"/>
    </source>
</evidence>
<feature type="compositionally biased region" description="Polar residues" evidence="2">
    <location>
        <begin position="605"/>
        <end position="636"/>
    </location>
</feature>
<dbReference type="VEuPathDB" id="AmoebaDB:FDP41_007804"/>
<evidence type="ECO:0000256" key="1">
    <source>
        <dbReference type="ARBA" id="ARBA00022468"/>
    </source>
</evidence>
<dbReference type="OrthoDB" id="19923at2759"/>
<feature type="domain" description="Rho-GAP" evidence="4">
    <location>
        <begin position="343"/>
        <end position="541"/>
    </location>
</feature>
<dbReference type="Pfam" id="PF00620">
    <property type="entry name" value="RhoGAP"/>
    <property type="match status" value="1"/>
</dbReference>
<dbReference type="VEuPathDB" id="AmoebaDB:NF0018390"/>
<sequence length="820" mass="91612">MKKLFSGSSKKTSGNTSTNTSISSSTSDLSSGGVVQQTSSPQGQTPTVSEPRDTIVTGTSGTIKDVVALMSSSTPAVIQTNISASSSSGNSIGSSNIGGTAPSANLYYNIVSANHVVNSPVKFEQQVEAKVQEVEATHIHYKACQNGFKGLLNESTELGRTEELMGQQLVNFSHKLQAGDIHARHLKVLAEQFGESFKIFSSARNILNRAVEEKYLKELAEVQNDNKLQEAKENNFLEAESDYQKQLRNIKYFLALLEMKDAFVEYYENCNKALKSMEKHIDTAIKQQFENGVFSFSAPTSNMNNSTHALTPKSNQICTQFTLEHIISQNMPSRSDESTLFGVELREVLRRFGEPFGIPKKIKQLIDYIEKNYLENEGLFRVPGHTKGMEDMAEKLNTSEIVDLDQIELVNKPHTLCGVLKKYARELPQPLLTFELYDDFIAVAKLPATNNELKQKQREELKVLVNKLPIENYNLLGRLCQLFRKITLNEEKTKMNASNISRSFGTNLMRTKVQDDQRMLVDLEKINLVCELLVQYCDELFPGDLDSRQAQGKRLSEEEIEEWRRLKSGGGVASTSKNGTISSVSSIEVHNHHQHGHEDVETDESSINSPRMPSLKRTQSQTSKFANFSSNDTPGDSSGGAPLVSSLLSKRSFTLKANENVEVQSNSSQRQSLKGWIEVLDKTRGKFYYFNPATGETSWKHPTHNKKKGVIKDDNGKLTSMVDSRDSVIDSTDESHMESVKLIMNCSGKVEQGNLTEIQEFLKQHVLTSHLEAAEKISEILSAAPFSWIISEPNHSSNTFTIEQLEIFNTKLQVLSKNYL</sequence>
<evidence type="ECO:0000259" key="4">
    <source>
        <dbReference type="PROSITE" id="PS50238"/>
    </source>
</evidence>
<dbReference type="CDD" id="cd00159">
    <property type="entry name" value="RhoGAP"/>
    <property type="match status" value="1"/>
</dbReference>
<feature type="region of interest" description="Disordered" evidence="2">
    <location>
        <begin position="1"/>
        <end position="59"/>
    </location>
</feature>
<evidence type="ECO:0008006" key="7">
    <source>
        <dbReference type="Google" id="ProtNLM"/>
    </source>
</evidence>
<organism evidence="5 6">
    <name type="scientific">Naegleria fowleri</name>
    <name type="common">Brain eating amoeba</name>
    <dbReference type="NCBI Taxonomy" id="5763"/>
    <lineage>
        <taxon>Eukaryota</taxon>
        <taxon>Discoba</taxon>
        <taxon>Heterolobosea</taxon>
        <taxon>Tetramitia</taxon>
        <taxon>Eutetramitia</taxon>
        <taxon>Vahlkampfiidae</taxon>
        <taxon>Naegleria</taxon>
    </lineage>
</organism>
<dbReference type="VEuPathDB" id="AmoebaDB:NfTy_005730"/>
<dbReference type="SUPFAM" id="SSF51045">
    <property type="entry name" value="WW domain"/>
    <property type="match status" value="1"/>
</dbReference>
<dbReference type="OMA" id="KINLVCE"/>
<feature type="domain" description="WW" evidence="3">
    <location>
        <begin position="675"/>
        <end position="704"/>
    </location>
</feature>
<dbReference type="Pfam" id="PF00397">
    <property type="entry name" value="WW"/>
    <property type="match status" value="1"/>
</dbReference>
<dbReference type="SUPFAM" id="SSF48350">
    <property type="entry name" value="GTPase activation domain, GAP"/>
    <property type="match status" value="1"/>
</dbReference>
<evidence type="ECO:0000256" key="2">
    <source>
        <dbReference type="SAM" id="MobiDB-lite"/>
    </source>
</evidence>
<dbReference type="InterPro" id="IPR051025">
    <property type="entry name" value="RhoGAP"/>
</dbReference>
<dbReference type="Gene3D" id="1.10.555.10">
    <property type="entry name" value="Rho GTPase activation protein"/>
    <property type="match status" value="1"/>
</dbReference>
<comment type="caution">
    <text evidence="5">The sequence shown here is derived from an EMBL/GenBank/DDBJ whole genome shotgun (WGS) entry which is preliminary data.</text>
</comment>
<dbReference type="InterPro" id="IPR036020">
    <property type="entry name" value="WW_dom_sf"/>
</dbReference>
<dbReference type="AlphaFoldDB" id="A0A6A5CEZ3"/>
<dbReference type="GO" id="GO:0007165">
    <property type="term" value="P:signal transduction"/>
    <property type="evidence" value="ECO:0007669"/>
    <property type="project" value="InterPro"/>
</dbReference>
<dbReference type="InterPro" id="IPR008936">
    <property type="entry name" value="Rho_GTPase_activation_prot"/>
</dbReference>
<dbReference type="EMBL" id="VFQX01000004">
    <property type="protein sequence ID" value="KAF0983889.1"/>
    <property type="molecule type" value="Genomic_DNA"/>
</dbReference>
<dbReference type="SMART" id="SM00456">
    <property type="entry name" value="WW"/>
    <property type="match status" value="1"/>
</dbReference>
<evidence type="ECO:0000313" key="6">
    <source>
        <dbReference type="Proteomes" id="UP000444721"/>
    </source>
</evidence>
<dbReference type="InterPro" id="IPR000198">
    <property type="entry name" value="RhoGAP_dom"/>
</dbReference>
<dbReference type="RefSeq" id="XP_044568602.1">
    <property type="nucleotide sequence ID" value="XM_044711589.1"/>
</dbReference>
<keyword evidence="6" id="KW-1185">Reference proteome</keyword>
<dbReference type="PROSITE" id="PS50020">
    <property type="entry name" value="WW_DOMAIN_2"/>
    <property type="match status" value="1"/>
</dbReference>
<name>A0A6A5CEZ3_NAEFO</name>
<protein>
    <recommendedName>
        <fullName evidence="7">Rho-GAP domain-containing protein</fullName>
    </recommendedName>
</protein>
<feature type="compositionally biased region" description="Low complexity" evidence="2">
    <location>
        <begin position="1"/>
        <end position="49"/>
    </location>
</feature>
<dbReference type="SMART" id="SM00324">
    <property type="entry name" value="RhoGAP"/>
    <property type="match status" value="1"/>
</dbReference>
<dbReference type="Proteomes" id="UP000444721">
    <property type="component" value="Unassembled WGS sequence"/>
</dbReference>
<feature type="region of interest" description="Disordered" evidence="2">
    <location>
        <begin position="589"/>
        <end position="641"/>
    </location>
</feature>
<dbReference type="InterPro" id="IPR001202">
    <property type="entry name" value="WW_dom"/>
</dbReference>
<dbReference type="PROSITE" id="PS50238">
    <property type="entry name" value="RHOGAP"/>
    <property type="match status" value="1"/>
</dbReference>